<dbReference type="EMBL" id="NEVH01000250">
    <property type="protein sequence ID" value="PNF43921.1"/>
    <property type="molecule type" value="Genomic_DNA"/>
</dbReference>
<dbReference type="Proteomes" id="UP000235965">
    <property type="component" value="Unassembled WGS sequence"/>
</dbReference>
<dbReference type="AlphaFoldDB" id="A0A2J7RSX0"/>
<evidence type="ECO:0008006" key="3">
    <source>
        <dbReference type="Google" id="ProtNLM"/>
    </source>
</evidence>
<name>A0A2J7RSX0_9NEOP</name>
<dbReference type="STRING" id="105785.A0A2J7RSX0"/>
<evidence type="ECO:0000313" key="1">
    <source>
        <dbReference type="EMBL" id="PNF43921.1"/>
    </source>
</evidence>
<keyword evidence="2" id="KW-1185">Reference proteome</keyword>
<gene>
    <name evidence="1" type="ORF">B7P43_G02818</name>
</gene>
<evidence type="ECO:0000313" key="2">
    <source>
        <dbReference type="Proteomes" id="UP000235965"/>
    </source>
</evidence>
<comment type="caution">
    <text evidence="1">The sequence shown here is derived from an EMBL/GenBank/DDBJ whole genome shotgun (WGS) entry which is preliminary data.</text>
</comment>
<dbReference type="PANTHER" id="PTHR47510:SF3">
    <property type="entry name" value="ENDO_EXONUCLEASE_PHOSPHATASE DOMAIN-CONTAINING PROTEIN"/>
    <property type="match status" value="1"/>
</dbReference>
<reference evidence="1 2" key="1">
    <citation type="submission" date="2017-12" db="EMBL/GenBank/DDBJ databases">
        <title>Hemimetabolous genomes reveal molecular basis of termite eusociality.</title>
        <authorList>
            <person name="Harrison M.C."/>
            <person name="Jongepier E."/>
            <person name="Robertson H.M."/>
            <person name="Arning N."/>
            <person name="Bitard-Feildel T."/>
            <person name="Chao H."/>
            <person name="Childers C.P."/>
            <person name="Dinh H."/>
            <person name="Doddapaneni H."/>
            <person name="Dugan S."/>
            <person name="Gowin J."/>
            <person name="Greiner C."/>
            <person name="Han Y."/>
            <person name="Hu H."/>
            <person name="Hughes D.S.T."/>
            <person name="Huylmans A.-K."/>
            <person name="Kemena C."/>
            <person name="Kremer L.P.M."/>
            <person name="Lee S.L."/>
            <person name="Lopez-Ezquerra A."/>
            <person name="Mallet L."/>
            <person name="Monroy-Kuhn J.M."/>
            <person name="Moser A."/>
            <person name="Murali S.C."/>
            <person name="Muzny D.M."/>
            <person name="Otani S."/>
            <person name="Piulachs M.-D."/>
            <person name="Poelchau M."/>
            <person name="Qu J."/>
            <person name="Schaub F."/>
            <person name="Wada-Katsumata A."/>
            <person name="Worley K.C."/>
            <person name="Xie Q."/>
            <person name="Ylla G."/>
            <person name="Poulsen M."/>
            <person name="Gibbs R.A."/>
            <person name="Schal C."/>
            <person name="Richards S."/>
            <person name="Belles X."/>
            <person name="Korb J."/>
            <person name="Bornberg-Bauer E."/>
        </authorList>
    </citation>
    <scope>NUCLEOTIDE SEQUENCE [LARGE SCALE GENOMIC DNA]</scope>
    <source>
        <tissue evidence="1">Whole body</tissue>
    </source>
</reference>
<protein>
    <recommendedName>
        <fullName evidence="3">Endonuclease/exonuclease/phosphatase domain-containing protein</fullName>
    </recommendedName>
</protein>
<sequence>MKMDMRFGTWNVQSLYRAGSLRAVVEEILKYFDKFPKYSMKILLGDFNAKVGKEDIFKATIGNKSVHEISNDNGIRSKLNGDNLNNIRRETSRHFRNKKREYLKDKIDELAMNSKNKNIRDLNRGINDFKRVSQPSSNLVKDENGDLLADSHNILNRWKNYFSQLLNVHRVSDVRQTEIHTAELLIPDPSPFVVESAIAKLKRYKSPDSDEIPAVLIQARGEILRSKIHNLITSIWHKEKLPDQWKESIIVPVHKKGDKTD</sequence>
<accession>A0A2J7RSX0</accession>
<dbReference type="PANTHER" id="PTHR47510">
    <property type="entry name" value="REVERSE TRANSCRIPTASE DOMAIN-CONTAINING PROTEIN"/>
    <property type="match status" value="1"/>
</dbReference>
<organism evidence="1 2">
    <name type="scientific">Cryptotermes secundus</name>
    <dbReference type="NCBI Taxonomy" id="105785"/>
    <lineage>
        <taxon>Eukaryota</taxon>
        <taxon>Metazoa</taxon>
        <taxon>Ecdysozoa</taxon>
        <taxon>Arthropoda</taxon>
        <taxon>Hexapoda</taxon>
        <taxon>Insecta</taxon>
        <taxon>Pterygota</taxon>
        <taxon>Neoptera</taxon>
        <taxon>Polyneoptera</taxon>
        <taxon>Dictyoptera</taxon>
        <taxon>Blattodea</taxon>
        <taxon>Blattoidea</taxon>
        <taxon>Termitoidae</taxon>
        <taxon>Kalotermitidae</taxon>
        <taxon>Cryptotermitinae</taxon>
        <taxon>Cryptotermes</taxon>
    </lineage>
</organism>
<dbReference type="InParanoid" id="A0A2J7RSX0"/>
<proteinExistence type="predicted"/>